<keyword evidence="1" id="KW-0732">Signal</keyword>
<dbReference type="SMR" id="B6RB06"/>
<evidence type="ECO:0000313" key="2">
    <source>
        <dbReference type="EMBL" id="ABO26608.1"/>
    </source>
</evidence>
<name>B6RB06_HALDI</name>
<reference evidence="2" key="1">
    <citation type="submission" date="2006-10" db="EMBL/GenBank/DDBJ databases">
        <title>Novel gene discovery from Haliotis discus discus by normalized cDNA library analysis.</title>
        <authorList>
            <person name="Nikapitiya C."/>
            <person name="Kang H.-S."/>
            <person name="Lee J."/>
        </authorList>
    </citation>
    <scope>NUCLEOTIDE SEQUENCE</scope>
</reference>
<evidence type="ECO:0000256" key="1">
    <source>
        <dbReference type="SAM" id="SignalP"/>
    </source>
</evidence>
<dbReference type="SUPFAM" id="SSF50685">
    <property type="entry name" value="Barwin-like endoglucanases"/>
    <property type="match status" value="1"/>
</dbReference>
<dbReference type="InterPro" id="IPR036908">
    <property type="entry name" value="RlpA-like_sf"/>
</dbReference>
<feature type="chain" id="PRO_5002846442" evidence="1">
    <location>
        <begin position="18"/>
        <end position="194"/>
    </location>
</feature>
<dbReference type="CDD" id="cd22278">
    <property type="entry name" value="DPBB_GH45_endoglucanase"/>
    <property type="match status" value="1"/>
</dbReference>
<dbReference type="Gene3D" id="2.40.40.10">
    <property type="entry name" value="RlpA-like domain"/>
    <property type="match status" value="1"/>
</dbReference>
<organism evidence="2">
    <name type="scientific">Haliotis discus discus</name>
    <name type="common">disc abalone</name>
    <dbReference type="NCBI Taxonomy" id="91233"/>
    <lineage>
        <taxon>Eukaryota</taxon>
        <taxon>Metazoa</taxon>
        <taxon>Spiralia</taxon>
        <taxon>Lophotrochozoa</taxon>
        <taxon>Mollusca</taxon>
        <taxon>Gastropoda</taxon>
        <taxon>Vetigastropoda</taxon>
        <taxon>Lepetellida</taxon>
        <taxon>Haliotoidea</taxon>
        <taxon>Haliotidae</taxon>
        <taxon>Haliotis</taxon>
    </lineage>
</organism>
<protein>
    <submittedName>
        <fullName evidence="2">Endo 1,4-beta D-glucanase 1</fullName>
    </submittedName>
</protein>
<dbReference type="CAZy" id="GH45">
    <property type="family name" value="Glycoside Hydrolase Family 45"/>
</dbReference>
<dbReference type="Pfam" id="PF22514">
    <property type="entry name" value="EXPB1_D1"/>
    <property type="match status" value="1"/>
</dbReference>
<proteinExistence type="evidence at transcript level"/>
<dbReference type="AlphaFoldDB" id="B6RB06"/>
<sequence length="194" mass="20881">MKTAVSILLLFAASAWANQKCQMHNGIRMYNGKHCASTTRYNDGHKGACGCGQNDTPFPWNNNQYVAAANQKLFSNSGSTWCGDSCGKCVKLTTTGGSIPGAGTGAHAGQSHVFMITNDCPDVAPNLEWCAQKGAPGSGHGNTHGYEVHFDLENNGNQISKLGWDNPEVTWEWSSCHGSNTPTDQMWHTCECSH</sequence>
<accession>B6RB06</accession>
<dbReference type="EMBL" id="EF103350">
    <property type="protein sequence ID" value="ABO26608.1"/>
    <property type="molecule type" value="mRNA"/>
</dbReference>
<feature type="signal peptide" evidence="1">
    <location>
        <begin position="1"/>
        <end position="17"/>
    </location>
</feature>